<proteinExistence type="predicted"/>
<accession>U5C1F4</accession>
<evidence type="ECO:0000313" key="3">
    <source>
        <dbReference type="Proteomes" id="UP000016843"/>
    </source>
</evidence>
<name>U5C1F4_9BACT</name>
<dbReference type="Proteomes" id="UP000016843">
    <property type="component" value="Unassembled WGS sequence"/>
</dbReference>
<organism evidence="2 3">
    <name type="scientific">Rhodonellum psychrophilum GCM71 = DSM 17998</name>
    <dbReference type="NCBI Taxonomy" id="1123057"/>
    <lineage>
        <taxon>Bacteria</taxon>
        <taxon>Pseudomonadati</taxon>
        <taxon>Bacteroidota</taxon>
        <taxon>Cytophagia</taxon>
        <taxon>Cytophagales</taxon>
        <taxon>Cytophagaceae</taxon>
        <taxon>Rhodonellum</taxon>
    </lineage>
</organism>
<comment type="caution">
    <text evidence="2">The sequence shown here is derived from an EMBL/GenBank/DDBJ whole genome shotgun (WGS) entry which is preliminary data.</text>
</comment>
<gene>
    <name evidence="2" type="ORF">P872_02310</name>
</gene>
<keyword evidence="1" id="KW-0472">Membrane</keyword>
<sequence>MKKRGYSSKRLNLNLFFVSAVFFAKNDPIGFLLILHQADPVL</sequence>
<keyword evidence="1" id="KW-1133">Transmembrane helix</keyword>
<evidence type="ECO:0000313" key="2">
    <source>
        <dbReference type="EMBL" id="ERM83873.1"/>
    </source>
</evidence>
<dbReference type="EMBL" id="AWXR01000009">
    <property type="protein sequence ID" value="ERM83873.1"/>
    <property type="molecule type" value="Genomic_DNA"/>
</dbReference>
<keyword evidence="3" id="KW-1185">Reference proteome</keyword>
<dbReference type="AlphaFoldDB" id="U5C1F4"/>
<keyword evidence="1" id="KW-0812">Transmembrane</keyword>
<feature type="transmembrane region" description="Helical" evidence="1">
    <location>
        <begin position="12"/>
        <end position="35"/>
    </location>
</feature>
<reference evidence="2 3" key="1">
    <citation type="journal article" date="2013" name="Genome Announc.">
        <title>Draft Genome Sequence of the Psychrophilic and Alkaliphilic Rhodonellum psychrophilum Strain GCM71T.</title>
        <authorList>
            <person name="Hauptmann A.L."/>
            <person name="Glaring M.A."/>
            <person name="Hallin P.F."/>
            <person name="Prieme A."/>
            <person name="Stougaard P."/>
        </authorList>
    </citation>
    <scope>NUCLEOTIDE SEQUENCE [LARGE SCALE GENOMIC DNA]</scope>
    <source>
        <strain evidence="2 3">GCM71</strain>
    </source>
</reference>
<evidence type="ECO:0000256" key="1">
    <source>
        <dbReference type="SAM" id="Phobius"/>
    </source>
</evidence>
<protein>
    <submittedName>
        <fullName evidence="2">Uncharacterized protein</fullName>
    </submittedName>
</protein>